<dbReference type="Gene3D" id="3.40.50.150">
    <property type="entry name" value="Vaccinia Virus protein VP39"/>
    <property type="match status" value="1"/>
</dbReference>
<name>K9EDA9_9ACTO</name>
<proteinExistence type="inferred from homology"/>
<protein>
    <submittedName>
        <fullName evidence="7">Uncharacterized protein</fullName>
    </submittedName>
</protein>
<dbReference type="PANTHER" id="PTHR45875">
    <property type="entry name" value="METHYLTRANSFERASE N6AMT1"/>
    <property type="match status" value="1"/>
</dbReference>
<dbReference type="GO" id="GO:0008276">
    <property type="term" value="F:protein methyltransferase activity"/>
    <property type="evidence" value="ECO:0007669"/>
    <property type="project" value="TreeGrafter"/>
</dbReference>
<dbReference type="PANTHER" id="PTHR45875:SF1">
    <property type="entry name" value="METHYLTRANSFERASE N6AMT1"/>
    <property type="match status" value="1"/>
</dbReference>
<feature type="domain" description="DUF7059" evidence="6">
    <location>
        <begin position="21"/>
        <end position="120"/>
    </location>
</feature>
<gene>
    <name evidence="7" type="ORF">HMPREF9233_01000</name>
</gene>
<accession>K9EDA9</accession>
<evidence type="ECO:0000256" key="4">
    <source>
        <dbReference type="ARBA" id="ARBA00022691"/>
    </source>
</evidence>
<dbReference type="GO" id="GO:0003676">
    <property type="term" value="F:nucleic acid binding"/>
    <property type="evidence" value="ECO:0007669"/>
    <property type="project" value="InterPro"/>
</dbReference>
<dbReference type="InterPro" id="IPR029063">
    <property type="entry name" value="SAM-dependent_MTases_sf"/>
</dbReference>
<dbReference type="Pfam" id="PF23186">
    <property type="entry name" value="DUF7059"/>
    <property type="match status" value="1"/>
</dbReference>
<evidence type="ECO:0000256" key="1">
    <source>
        <dbReference type="ARBA" id="ARBA00006149"/>
    </source>
</evidence>
<dbReference type="InterPro" id="IPR007848">
    <property type="entry name" value="Small_mtfrase_dom"/>
</dbReference>
<keyword evidence="4" id="KW-0949">S-adenosyl-L-methionine</keyword>
<evidence type="ECO:0000256" key="3">
    <source>
        <dbReference type="ARBA" id="ARBA00022679"/>
    </source>
</evidence>
<dbReference type="SUPFAM" id="SSF53335">
    <property type="entry name" value="S-adenosyl-L-methionine-dependent methyltransferases"/>
    <property type="match status" value="1"/>
</dbReference>
<dbReference type="GO" id="GO:0008757">
    <property type="term" value="F:S-adenosylmethionine-dependent methyltransferase activity"/>
    <property type="evidence" value="ECO:0007669"/>
    <property type="project" value="TreeGrafter"/>
</dbReference>
<dbReference type="GO" id="GO:0032259">
    <property type="term" value="P:methylation"/>
    <property type="evidence" value="ECO:0007669"/>
    <property type="project" value="UniProtKB-KW"/>
</dbReference>
<dbReference type="HOGENOM" id="CLU_022532_0_0_11"/>
<dbReference type="InterPro" id="IPR052190">
    <property type="entry name" value="Euk-Arch_PrmC-MTase"/>
</dbReference>
<sequence length="543" mass="58111">MEIFHAGAVPPLAAALREDLTGYTLDNVQSVLGDQAWEAVQREQRVPAVTRCAELSGHLSASTLKDLGAGSEARLALIIRLLMLGDILTPAEAQAALPNCLANERARDALLGQTEAGFRARFQVVPVRNEFAEEAALFAATEEHPNPAHQLAGQDPANLLIASDFGELAGKVPGPHHVMPIGGATRTLGRIVNYVGGKVLDVGTGSGYHAIVAAKAGCEVTATDISRRALCFAELNAALAGVTLDLREGSLFEPVGGKYTTIVSNPPFVITPDEVRKKADFEYRDAGRPGDTLLGELITGIADYLEPDGRAFVLGNAEVAAGAEWDAHPSAWARQAGLDAWLIERDHIDPSRYAEMWLRDGGMTPRDPGYEDAYRAWIDDFSQRGVEAISLGYAILSKPGAEREPVIVSHQLTGVAQPFLRQYISRVWAGRELIRTAASGTDALTSRRLTREGVLEHRIFEPGSDSPLQILLTQASGFEESVLVTSETAAIVGACDGELTLGALIGAVAQIYGQPENVVVNTVMPEITNLIELGMLVEECEEV</sequence>
<keyword evidence="8" id="KW-1185">Reference proteome</keyword>
<dbReference type="CDD" id="cd02440">
    <property type="entry name" value="AdoMet_MTases"/>
    <property type="match status" value="1"/>
</dbReference>
<feature type="domain" description="Methyltransferase small" evidence="5">
    <location>
        <begin position="195"/>
        <end position="270"/>
    </location>
</feature>
<evidence type="ECO:0000313" key="8">
    <source>
        <dbReference type="Proteomes" id="UP000009888"/>
    </source>
</evidence>
<dbReference type="PROSITE" id="PS00092">
    <property type="entry name" value="N6_MTASE"/>
    <property type="match status" value="1"/>
</dbReference>
<evidence type="ECO:0000256" key="2">
    <source>
        <dbReference type="ARBA" id="ARBA00022603"/>
    </source>
</evidence>
<evidence type="ECO:0000313" key="7">
    <source>
        <dbReference type="EMBL" id="EKU95239.1"/>
    </source>
</evidence>
<dbReference type="InterPro" id="IPR002052">
    <property type="entry name" value="DNA_methylase_N6_adenine_CS"/>
</dbReference>
<dbReference type="GO" id="GO:0035657">
    <property type="term" value="C:eRF1 methyltransferase complex"/>
    <property type="evidence" value="ECO:0007669"/>
    <property type="project" value="TreeGrafter"/>
</dbReference>
<reference evidence="7 8" key="1">
    <citation type="submission" date="2012-09" db="EMBL/GenBank/DDBJ databases">
        <title>The Genome Sequence of Actinobaculum massiliae ACS-171-V-COL2.</title>
        <authorList>
            <consortium name="The Broad Institute Genome Sequencing Platform"/>
            <person name="Earl A."/>
            <person name="Ward D."/>
            <person name="Feldgarden M."/>
            <person name="Gevers D."/>
            <person name="Saerens B."/>
            <person name="Vaneechoutte M."/>
            <person name="Walker B."/>
            <person name="Young S.K."/>
            <person name="Zeng Q."/>
            <person name="Gargeya S."/>
            <person name="Fitzgerald M."/>
            <person name="Haas B."/>
            <person name="Abouelleil A."/>
            <person name="Alvarado L."/>
            <person name="Arachchi H.M."/>
            <person name="Berlin A."/>
            <person name="Chapman S.B."/>
            <person name="Goldberg J."/>
            <person name="Griggs A."/>
            <person name="Gujja S."/>
            <person name="Hansen M."/>
            <person name="Howarth C."/>
            <person name="Imamovic A."/>
            <person name="Larimer J."/>
            <person name="McCowen C."/>
            <person name="Montmayeur A."/>
            <person name="Murphy C."/>
            <person name="Neiman D."/>
            <person name="Pearson M."/>
            <person name="Priest M."/>
            <person name="Roberts A."/>
            <person name="Saif S."/>
            <person name="Shea T."/>
            <person name="Sisk P."/>
            <person name="Sykes S."/>
            <person name="Wortman J."/>
            <person name="Nusbaum C."/>
            <person name="Birren B."/>
        </authorList>
    </citation>
    <scope>NUCLEOTIDE SEQUENCE [LARGE SCALE GENOMIC DNA]</scope>
    <source>
        <strain evidence="8">ACS-171-V-Col2</strain>
    </source>
</reference>
<dbReference type="eggNOG" id="COG2890">
    <property type="taxonomic scope" value="Bacteria"/>
</dbReference>
<dbReference type="PATRIC" id="fig|883066.3.peg.1045"/>
<comment type="similarity">
    <text evidence="1">Belongs to the eukaryotic/archaeal PrmC-related family.</text>
</comment>
<dbReference type="AlphaFoldDB" id="K9EDA9"/>
<dbReference type="Pfam" id="PF05175">
    <property type="entry name" value="MTS"/>
    <property type="match status" value="1"/>
</dbReference>
<keyword evidence="3" id="KW-0808">Transferase</keyword>
<dbReference type="GO" id="GO:0008170">
    <property type="term" value="F:N-methyltransferase activity"/>
    <property type="evidence" value="ECO:0007669"/>
    <property type="project" value="UniProtKB-ARBA"/>
</dbReference>
<dbReference type="RefSeq" id="WP_007001206.1">
    <property type="nucleotide sequence ID" value="NZ_JH992955.1"/>
</dbReference>
<keyword evidence="2" id="KW-0489">Methyltransferase</keyword>
<evidence type="ECO:0000259" key="6">
    <source>
        <dbReference type="Pfam" id="PF23186"/>
    </source>
</evidence>
<organism evidence="7 8">
    <name type="scientific">Actinobaculum massiliense ACS-171-V-Col2</name>
    <dbReference type="NCBI Taxonomy" id="883066"/>
    <lineage>
        <taxon>Bacteria</taxon>
        <taxon>Bacillati</taxon>
        <taxon>Actinomycetota</taxon>
        <taxon>Actinomycetes</taxon>
        <taxon>Actinomycetales</taxon>
        <taxon>Actinomycetaceae</taxon>
        <taxon>Actinobaculum</taxon>
    </lineage>
</organism>
<comment type="caution">
    <text evidence="7">The sequence shown here is derived from an EMBL/GenBank/DDBJ whole genome shotgun (WGS) entry which is preliminary data.</text>
</comment>
<dbReference type="STRING" id="202789.GCA_001457435_01120"/>
<dbReference type="Proteomes" id="UP000009888">
    <property type="component" value="Unassembled WGS sequence"/>
</dbReference>
<dbReference type="EMBL" id="AGWL01000005">
    <property type="protein sequence ID" value="EKU95239.1"/>
    <property type="molecule type" value="Genomic_DNA"/>
</dbReference>
<evidence type="ECO:0000259" key="5">
    <source>
        <dbReference type="Pfam" id="PF05175"/>
    </source>
</evidence>
<dbReference type="InterPro" id="IPR055487">
    <property type="entry name" value="DUF7059"/>
</dbReference>